<name>A0A7S7SL63_PALFE</name>
<dbReference type="KEGG" id="pfer:IRI77_03650"/>
<proteinExistence type="predicted"/>
<sequence>MKENTKPSRRNFLRLSTGGAISAAGLARFGLMNAYAQQATDYKALVCVFLFGGNDGHNTVVPQVSSEYNAYKSIRGSLALPGTDAKLLAVTAKNGTPYALSDGLAGVHPFWGQQKLAVVANVGNLVQPTTRTQYLGNAVPLPSNLFSHSDQVLQMQTATPSGSGGTGWAGRVADSVTAMNGAATFPVSISMSGPQLFCAGNAVQSASFIPGFDMEPYGMNIWPSTAAAARLQGLQEVISMDSGLAVVQAANKVRQDAMALSAMLKSASSTSPIATVFPGTQLGDQLKEVAKVIKLRTQTGLKRQVFFCSLGGFDTHGSQSWQHWDLLKQLSAAMNAFYLATQELGVADQVTTFTESEFGRTLQPSGQGSDHGWGSHHLVLGGAVQGGDLYGQFPVMALGGPNDSGSRGALLPSTSLDQYGATLARWFGLDDPSLNVVFPNLKNFQTRNLGFLG</sequence>
<dbReference type="InterPro" id="IPR010869">
    <property type="entry name" value="DUF1501"/>
</dbReference>
<accession>A0A7S7SL63</accession>
<gene>
    <name evidence="1" type="ORF">IRI77_03650</name>
</gene>
<dbReference type="RefSeq" id="WP_194450726.1">
    <property type="nucleotide sequence ID" value="NZ_CP063849.1"/>
</dbReference>
<dbReference type="AlphaFoldDB" id="A0A7S7SL63"/>
<evidence type="ECO:0000313" key="1">
    <source>
        <dbReference type="EMBL" id="QOY89064.1"/>
    </source>
</evidence>
<dbReference type="EMBL" id="CP063849">
    <property type="protein sequence ID" value="QOY89064.1"/>
    <property type="molecule type" value="Genomic_DNA"/>
</dbReference>
<dbReference type="Pfam" id="PF07394">
    <property type="entry name" value="DUF1501"/>
    <property type="match status" value="1"/>
</dbReference>
<protein>
    <submittedName>
        <fullName evidence="1">DUF1501 domain-containing protein</fullName>
    </submittedName>
</protein>
<dbReference type="Proteomes" id="UP000593892">
    <property type="component" value="Chromosome"/>
</dbReference>
<organism evidence="1 2">
    <name type="scientific">Paludibaculum fermentans</name>
    <dbReference type="NCBI Taxonomy" id="1473598"/>
    <lineage>
        <taxon>Bacteria</taxon>
        <taxon>Pseudomonadati</taxon>
        <taxon>Acidobacteriota</taxon>
        <taxon>Terriglobia</taxon>
        <taxon>Bryobacterales</taxon>
        <taxon>Bryobacteraceae</taxon>
        <taxon>Paludibaculum</taxon>
    </lineage>
</organism>
<dbReference type="PANTHER" id="PTHR43737:SF1">
    <property type="entry name" value="DUF1501 DOMAIN-CONTAINING PROTEIN"/>
    <property type="match status" value="1"/>
</dbReference>
<dbReference type="PANTHER" id="PTHR43737">
    <property type="entry name" value="BLL7424 PROTEIN"/>
    <property type="match status" value="1"/>
</dbReference>
<dbReference type="PROSITE" id="PS51318">
    <property type="entry name" value="TAT"/>
    <property type="match status" value="1"/>
</dbReference>
<keyword evidence="2" id="KW-1185">Reference proteome</keyword>
<dbReference type="InterPro" id="IPR006311">
    <property type="entry name" value="TAT_signal"/>
</dbReference>
<reference evidence="1 2" key="1">
    <citation type="submission" date="2020-10" db="EMBL/GenBank/DDBJ databases">
        <title>Complete genome sequence of Paludibaculum fermentans P105T, a facultatively anaerobic acidobacterium capable of dissimilatory Fe(III) reduction.</title>
        <authorList>
            <person name="Dedysh S.N."/>
            <person name="Beletsky A.V."/>
            <person name="Kulichevskaya I.S."/>
            <person name="Mardanov A.V."/>
            <person name="Ravin N.V."/>
        </authorList>
    </citation>
    <scope>NUCLEOTIDE SEQUENCE [LARGE SCALE GENOMIC DNA]</scope>
    <source>
        <strain evidence="1 2">P105</strain>
    </source>
</reference>
<evidence type="ECO:0000313" key="2">
    <source>
        <dbReference type="Proteomes" id="UP000593892"/>
    </source>
</evidence>